<name>A0A4Y2H365_ARAVE</name>
<evidence type="ECO:0000313" key="2">
    <source>
        <dbReference type="Proteomes" id="UP000499080"/>
    </source>
</evidence>
<proteinExistence type="predicted"/>
<dbReference type="Proteomes" id="UP000499080">
    <property type="component" value="Unassembled WGS sequence"/>
</dbReference>
<reference evidence="1 2" key="1">
    <citation type="journal article" date="2019" name="Sci. Rep.">
        <title>Orb-weaving spider Araneus ventricosus genome elucidates the spidroin gene catalogue.</title>
        <authorList>
            <person name="Kono N."/>
            <person name="Nakamura H."/>
            <person name="Ohtoshi R."/>
            <person name="Moran D.A.P."/>
            <person name="Shinohara A."/>
            <person name="Yoshida Y."/>
            <person name="Fujiwara M."/>
            <person name="Mori M."/>
            <person name="Tomita M."/>
            <person name="Arakawa K."/>
        </authorList>
    </citation>
    <scope>NUCLEOTIDE SEQUENCE [LARGE SCALE GENOMIC DNA]</scope>
</reference>
<protein>
    <submittedName>
        <fullName evidence="1">Uncharacterized protein</fullName>
    </submittedName>
</protein>
<dbReference type="AlphaFoldDB" id="A0A4Y2H365"/>
<evidence type="ECO:0000313" key="1">
    <source>
        <dbReference type="EMBL" id="GBM60093.1"/>
    </source>
</evidence>
<accession>A0A4Y2H365</accession>
<organism evidence="1 2">
    <name type="scientific">Araneus ventricosus</name>
    <name type="common">Orbweaver spider</name>
    <name type="synonym">Epeira ventricosa</name>
    <dbReference type="NCBI Taxonomy" id="182803"/>
    <lineage>
        <taxon>Eukaryota</taxon>
        <taxon>Metazoa</taxon>
        <taxon>Ecdysozoa</taxon>
        <taxon>Arthropoda</taxon>
        <taxon>Chelicerata</taxon>
        <taxon>Arachnida</taxon>
        <taxon>Araneae</taxon>
        <taxon>Araneomorphae</taxon>
        <taxon>Entelegynae</taxon>
        <taxon>Araneoidea</taxon>
        <taxon>Araneidae</taxon>
        <taxon>Araneus</taxon>
    </lineage>
</organism>
<sequence length="79" mass="8663">MGVSPKVSCITLTGERKPAGGSLNSLIVHYVGGKPREWSPKPSLTVQRKKPWEVVSKLQLLPDTCRENQGRDSQSSAYP</sequence>
<gene>
    <name evidence="1" type="ORF">AVEN_103438_1</name>
</gene>
<keyword evidence="2" id="KW-1185">Reference proteome</keyword>
<comment type="caution">
    <text evidence="1">The sequence shown here is derived from an EMBL/GenBank/DDBJ whole genome shotgun (WGS) entry which is preliminary data.</text>
</comment>
<dbReference type="EMBL" id="BGPR01001713">
    <property type="protein sequence ID" value="GBM60093.1"/>
    <property type="molecule type" value="Genomic_DNA"/>
</dbReference>